<feature type="compositionally biased region" description="Acidic residues" evidence="1">
    <location>
        <begin position="69"/>
        <end position="88"/>
    </location>
</feature>
<proteinExistence type="predicted"/>
<evidence type="ECO:0000256" key="1">
    <source>
        <dbReference type="SAM" id="MobiDB-lite"/>
    </source>
</evidence>
<dbReference type="RefSeq" id="WP_270675183.1">
    <property type="nucleotide sequence ID" value="NZ_JAQFWP010000001.1"/>
</dbReference>
<feature type="region of interest" description="Disordered" evidence="1">
    <location>
        <begin position="38"/>
        <end position="95"/>
    </location>
</feature>
<evidence type="ECO:0000313" key="4">
    <source>
        <dbReference type="Proteomes" id="UP001165685"/>
    </source>
</evidence>
<feature type="compositionally biased region" description="Acidic residues" evidence="1">
    <location>
        <begin position="50"/>
        <end position="62"/>
    </location>
</feature>
<reference evidence="3" key="1">
    <citation type="submission" date="2023-01" db="EMBL/GenBank/DDBJ databases">
        <title>Draft genome sequence of Nocardiopsis sp. LSu2-4 isolated from halophytes.</title>
        <authorList>
            <person name="Duangmal K."/>
            <person name="Chantavorakit T."/>
        </authorList>
    </citation>
    <scope>NUCLEOTIDE SEQUENCE</scope>
    <source>
        <strain evidence="3">LSu2-4</strain>
    </source>
</reference>
<keyword evidence="4" id="KW-1185">Reference proteome</keyword>
<name>A0ABT4TEL0_9ACTN</name>
<evidence type="ECO:0000256" key="2">
    <source>
        <dbReference type="SAM" id="Phobius"/>
    </source>
</evidence>
<feature type="compositionally biased region" description="Basic and acidic residues" evidence="1">
    <location>
        <begin position="38"/>
        <end position="49"/>
    </location>
</feature>
<keyword evidence="2" id="KW-1133">Transmembrane helix</keyword>
<comment type="caution">
    <text evidence="3">The sequence shown here is derived from an EMBL/GenBank/DDBJ whole genome shotgun (WGS) entry which is preliminary data.</text>
</comment>
<feature type="transmembrane region" description="Helical" evidence="2">
    <location>
        <begin position="12"/>
        <end position="36"/>
    </location>
</feature>
<dbReference type="Proteomes" id="UP001165685">
    <property type="component" value="Unassembled WGS sequence"/>
</dbReference>
<gene>
    <name evidence="3" type="ORF">O4U47_01060</name>
</gene>
<sequence length="95" mass="9640">MEDLGLSWLPWLVSVIAAVAIPVGVILLVVGLLTYARRDAERRGGRPEPEDGGTEAGEDGEDGPPGPDDGTEPDDGGTGPDDDGDDGGGDGRGRS</sequence>
<organism evidence="3 4">
    <name type="scientific">Nocardiopsis suaedae</name>
    <dbReference type="NCBI Taxonomy" id="3018444"/>
    <lineage>
        <taxon>Bacteria</taxon>
        <taxon>Bacillati</taxon>
        <taxon>Actinomycetota</taxon>
        <taxon>Actinomycetes</taxon>
        <taxon>Streptosporangiales</taxon>
        <taxon>Nocardiopsidaceae</taxon>
        <taxon>Nocardiopsis</taxon>
    </lineage>
</organism>
<keyword evidence="2" id="KW-0472">Membrane</keyword>
<keyword evidence="2" id="KW-0812">Transmembrane</keyword>
<accession>A0ABT4TEL0</accession>
<dbReference type="EMBL" id="JAQFWP010000001">
    <property type="protein sequence ID" value="MDA2803085.1"/>
    <property type="molecule type" value="Genomic_DNA"/>
</dbReference>
<protein>
    <submittedName>
        <fullName evidence="3">SKG-like transmembrane protein</fullName>
    </submittedName>
</protein>
<evidence type="ECO:0000313" key="3">
    <source>
        <dbReference type="EMBL" id="MDA2803085.1"/>
    </source>
</evidence>